<dbReference type="OrthoDB" id="10254794at2759"/>
<dbReference type="PANTHER" id="PTHR15654">
    <property type="entry name" value="COILED-COIL DOMAIN-CONTAINING PROTEIN 113-RELATED"/>
    <property type="match status" value="1"/>
</dbReference>
<feature type="compositionally biased region" description="Polar residues" evidence="5">
    <location>
        <begin position="41"/>
        <end position="54"/>
    </location>
</feature>
<evidence type="ECO:0000256" key="4">
    <source>
        <dbReference type="SAM" id="Coils"/>
    </source>
</evidence>
<dbReference type="AlphaFoldDB" id="X6N900"/>
<dbReference type="GO" id="GO:0036064">
    <property type="term" value="C:ciliary basal body"/>
    <property type="evidence" value="ECO:0007669"/>
    <property type="project" value="TreeGrafter"/>
</dbReference>
<keyword evidence="3" id="KW-0966">Cell projection</keyword>
<dbReference type="InterPro" id="IPR051885">
    <property type="entry name" value="CC_CF"/>
</dbReference>
<evidence type="ECO:0000256" key="1">
    <source>
        <dbReference type="ARBA" id="ARBA00004138"/>
    </source>
</evidence>
<keyword evidence="2 4" id="KW-0175">Coiled coil</keyword>
<feature type="domain" description="CCDC113/CCDC96 coiled-coil" evidence="6">
    <location>
        <begin position="301"/>
        <end position="458"/>
    </location>
</feature>
<name>X6N900_RETFI</name>
<dbReference type="PANTHER" id="PTHR15654:SF1">
    <property type="entry name" value="COILED-COIL DOMAIN-CONTAINING PROTEIN 96"/>
    <property type="match status" value="1"/>
</dbReference>
<reference evidence="7 8" key="1">
    <citation type="journal article" date="2013" name="Curr. Biol.">
        <title>The Genome of the Foraminiferan Reticulomyxa filosa.</title>
        <authorList>
            <person name="Glockner G."/>
            <person name="Hulsmann N."/>
            <person name="Schleicher M."/>
            <person name="Noegel A.A."/>
            <person name="Eichinger L."/>
            <person name="Gallinger C."/>
            <person name="Pawlowski J."/>
            <person name="Sierra R."/>
            <person name="Euteneuer U."/>
            <person name="Pillet L."/>
            <person name="Moustafa A."/>
            <person name="Platzer M."/>
            <person name="Groth M."/>
            <person name="Szafranski K."/>
            <person name="Schliwa M."/>
        </authorList>
    </citation>
    <scope>NUCLEOTIDE SEQUENCE [LARGE SCALE GENOMIC DNA]</scope>
</reference>
<dbReference type="Pfam" id="PF13870">
    <property type="entry name" value="CCDC113_CCDC96_CC"/>
    <property type="match status" value="1"/>
</dbReference>
<evidence type="ECO:0000313" key="7">
    <source>
        <dbReference type="EMBL" id="ETO21777.1"/>
    </source>
</evidence>
<dbReference type="GO" id="GO:0005930">
    <property type="term" value="C:axoneme"/>
    <property type="evidence" value="ECO:0007669"/>
    <property type="project" value="TreeGrafter"/>
</dbReference>
<feature type="compositionally biased region" description="Basic and acidic residues" evidence="5">
    <location>
        <begin position="55"/>
        <end position="81"/>
    </location>
</feature>
<evidence type="ECO:0000259" key="6">
    <source>
        <dbReference type="Pfam" id="PF13870"/>
    </source>
</evidence>
<sequence>MTQEDQKRESVSNDLNEHLIEADHSNGSNQKHVSFAEDLLASTTQHETVTSINDHGSEINSKRKDRDQNNEVDVEKQKEANDTESNSKSAHLHSPPVPDIDSITREITEKNKAQTVITSTMQQNTEQDNTIGTNSTNLPPIQHLTIETPQEASLTVINSTNRLQIMIDQAKQENKRLQSRNCSLIQQIIYIIDQNGGGLGLEADIPTITTNAEPPESQYANLLKQVCQLHAEYAQKQHEYSNKLEQFNDRVLAEDDETEQIRNSYKEFKRKLSANAINIKTQKPISKKWILQKEQEEEEVDRMMETNRLKKIHFQMQLVKFAQRIKEKDRSSEKLHFIDFEQLKIENQTLSEKIEERNDELHKLRRKIMSTVQILAHVKEKLLHVRKMNDQLSEEQKNLDNSVNVLRDKVTDKKRERDNLRHQNNKLKQRESFVGNDMLVTDFQKRKVLTNSKLQTIILTSQEMENNKKRIIDDHTTEKQFEKVINSYKSKSILIFLMLQFKQNNVFWVANE</sequence>
<comment type="caution">
    <text evidence="7">The sequence shown here is derived from an EMBL/GenBank/DDBJ whole genome shotgun (WGS) entry which is preliminary data.</text>
</comment>
<dbReference type="InterPro" id="IPR025254">
    <property type="entry name" value="CCDC113/CCDC96_CC"/>
</dbReference>
<gene>
    <name evidence="7" type="ORF">RFI_15428</name>
</gene>
<dbReference type="EMBL" id="ASPP01011305">
    <property type="protein sequence ID" value="ETO21777.1"/>
    <property type="molecule type" value="Genomic_DNA"/>
</dbReference>
<organism evidence="7 8">
    <name type="scientific">Reticulomyxa filosa</name>
    <dbReference type="NCBI Taxonomy" id="46433"/>
    <lineage>
        <taxon>Eukaryota</taxon>
        <taxon>Sar</taxon>
        <taxon>Rhizaria</taxon>
        <taxon>Retaria</taxon>
        <taxon>Foraminifera</taxon>
        <taxon>Monothalamids</taxon>
        <taxon>Reticulomyxidae</taxon>
        <taxon>Reticulomyxa</taxon>
    </lineage>
</organism>
<accession>X6N900</accession>
<keyword evidence="8" id="KW-1185">Reference proteome</keyword>
<evidence type="ECO:0000256" key="2">
    <source>
        <dbReference type="ARBA" id="ARBA00023054"/>
    </source>
</evidence>
<comment type="subcellular location">
    <subcellularLocation>
        <location evidence="1">Cell projection</location>
        <location evidence="1">Cilium</location>
    </subcellularLocation>
</comment>
<feature type="coiled-coil region" evidence="4">
    <location>
        <begin position="340"/>
        <end position="430"/>
    </location>
</feature>
<feature type="region of interest" description="Disordered" evidence="5">
    <location>
        <begin position="1"/>
        <end position="100"/>
    </location>
</feature>
<evidence type="ECO:0000313" key="8">
    <source>
        <dbReference type="Proteomes" id="UP000023152"/>
    </source>
</evidence>
<feature type="compositionally biased region" description="Basic and acidic residues" evidence="5">
    <location>
        <begin position="1"/>
        <end position="24"/>
    </location>
</feature>
<evidence type="ECO:0000256" key="3">
    <source>
        <dbReference type="ARBA" id="ARBA00023273"/>
    </source>
</evidence>
<proteinExistence type="predicted"/>
<protein>
    <recommendedName>
        <fullName evidence="6">CCDC113/CCDC96 coiled-coil domain-containing protein</fullName>
    </recommendedName>
</protein>
<dbReference type="Proteomes" id="UP000023152">
    <property type="component" value="Unassembled WGS sequence"/>
</dbReference>
<dbReference type="GO" id="GO:0060271">
    <property type="term" value="P:cilium assembly"/>
    <property type="evidence" value="ECO:0007669"/>
    <property type="project" value="TreeGrafter"/>
</dbReference>
<evidence type="ECO:0000256" key="5">
    <source>
        <dbReference type="SAM" id="MobiDB-lite"/>
    </source>
</evidence>